<gene>
    <name evidence="1" type="ORF">FH603_3539</name>
</gene>
<sequence>MNATLIKYEKGPHRTVNTNKIRQVIIRILTLSDGNIF</sequence>
<keyword evidence="2" id="KW-1185">Reference proteome</keyword>
<reference evidence="1 2" key="1">
    <citation type="submission" date="2019-06" db="EMBL/GenBank/DDBJ databases">
        <title>Spirosoma utsteinense sp. nov. isolated from Antarctic ice-free soils.</title>
        <authorList>
            <person name="Tahon G."/>
        </authorList>
    </citation>
    <scope>NUCLEOTIDE SEQUENCE [LARGE SCALE GENOMIC DNA]</scope>
    <source>
        <strain evidence="1 2">LMG 31447</strain>
    </source>
</reference>
<evidence type="ECO:0000313" key="1">
    <source>
        <dbReference type="EMBL" id="MBC3793023.1"/>
    </source>
</evidence>
<comment type="caution">
    <text evidence="1">The sequence shown here is derived from an EMBL/GenBank/DDBJ whole genome shotgun (WGS) entry which is preliminary data.</text>
</comment>
<organism evidence="1 2">
    <name type="scientific">Spirosoma utsteinense</name>
    <dbReference type="NCBI Taxonomy" id="2585773"/>
    <lineage>
        <taxon>Bacteria</taxon>
        <taxon>Pseudomonadati</taxon>
        <taxon>Bacteroidota</taxon>
        <taxon>Cytophagia</taxon>
        <taxon>Cytophagales</taxon>
        <taxon>Cytophagaceae</taxon>
        <taxon>Spirosoma</taxon>
    </lineage>
</organism>
<evidence type="ECO:0000313" key="2">
    <source>
        <dbReference type="Proteomes" id="UP000700732"/>
    </source>
</evidence>
<accession>A0ABR6W8X6</accession>
<dbReference type="Proteomes" id="UP000700732">
    <property type="component" value="Unassembled WGS sequence"/>
</dbReference>
<name>A0ABR6W8X6_9BACT</name>
<protein>
    <submittedName>
        <fullName evidence="1">Uncharacterized protein</fullName>
    </submittedName>
</protein>
<dbReference type="EMBL" id="VFIA01000022">
    <property type="protein sequence ID" value="MBC3793023.1"/>
    <property type="molecule type" value="Genomic_DNA"/>
</dbReference>
<proteinExistence type="predicted"/>